<keyword evidence="2" id="KW-1185">Reference proteome</keyword>
<evidence type="ECO:0000313" key="2">
    <source>
        <dbReference type="Proteomes" id="UP001432027"/>
    </source>
</evidence>
<evidence type="ECO:0000313" key="1">
    <source>
        <dbReference type="EMBL" id="GMS96887.1"/>
    </source>
</evidence>
<name>A0AAV5TRS6_9BILA</name>
<protein>
    <submittedName>
        <fullName evidence="1">Uncharacterized protein</fullName>
    </submittedName>
</protein>
<dbReference type="EMBL" id="BTSX01000004">
    <property type="protein sequence ID" value="GMS96887.1"/>
    <property type="molecule type" value="Genomic_DNA"/>
</dbReference>
<gene>
    <name evidence="1" type="ORF">PENTCL1PPCAC_19062</name>
</gene>
<sequence>MKIRASSASKKIGSTNHSTILILATRTHENRYFSNSAFCRNYSTVNLLYISGEVPASEWMAARGAHIDYSIHLNA</sequence>
<dbReference type="AlphaFoldDB" id="A0AAV5TRS6"/>
<proteinExistence type="predicted"/>
<accession>A0AAV5TRS6</accession>
<comment type="caution">
    <text evidence="1">The sequence shown here is derived from an EMBL/GenBank/DDBJ whole genome shotgun (WGS) entry which is preliminary data.</text>
</comment>
<dbReference type="Proteomes" id="UP001432027">
    <property type="component" value="Unassembled WGS sequence"/>
</dbReference>
<organism evidence="1 2">
    <name type="scientific">Pristionchus entomophagus</name>
    <dbReference type="NCBI Taxonomy" id="358040"/>
    <lineage>
        <taxon>Eukaryota</taxon>
        <taxon>Metazoa</taxon>
        <taxon>Ecdysozoa</taxon>
        <taxon>Nematoda</taxon>
        <taxon>Chromadorea</taxon>
        <taxon>Rhabditida</taxon>
        <taxon>Rhabditina</taxon>
        <taxon>Diplogasteromorpha</taxon>
        <taxon>Diplogasteroidea</taxon>
        <taxon>Neodiplogasteridae</taxon>
        <taxon>Pristionchus</taxon>
    </lineage>
</organism>
<reference evidence="1" key="1">
    <citation type="submission" date="2023-10" db="EMBL/GenBank/DDBJ databases">
        <title>Genome assembly of Pristionchus species.</title>
        <authorList>
            <person name="Yoshida K."/>
            <person name="Sommer R.J."/>
        </authorList>
    </citation>
    <scope>NUCLEOTIDE SEQUENCE</scope>
    <source>
        <strain evidence="1">RS0144</strain>
    </source>
</reference>